<name>W7TJ39_9STRA</name>
<dbReference type="AlphaFoldDB" id="W7TJ39"/>
<gene>
    <name evidence="1" type="ORF">Naga_101627g2</name>
</gene>
<evidence type="ECO:0000313" key="2">
    <source>
        <dbReference type="Proteomes" id="UP000019335"/>
    </source>
</evidence>
<dbReference type="Proteomes" id="UP000019335">
    <property type="component" value="Chromosome 9"/>
</dbReference>
<accession>W7TJ39</accession>
<keyword evidence="2" id="KW-1185">Reference proteome</keyword>
<evidence type="ECO:0000313" key="1">
    <source>
        <dbReference type="EMBL" id="EWM26052.1"/>
    </source>
</evidence>
<dbReference type="EMBL" id="AZIL01000750">
    <property type="protein sequence ID" value="EWM26052.1"/>
    <property type="molecule type" value="Genomic_DNA"/>
</dbReference>
<reference evidence="1 2" key="1">
    <citation type="journal article" date="2014" name="Mol. Plant">
        <title>Chromosome Scale Genome Assembly and Transcriptome Profiling of Nannochloropsis gaditana in Nitrogen Depletion.</title>
        <authorList>
            <person name="Corteggiani Carpinelli E."/>
            <person name="Telatin A."/>
            <person name="Vitulo N."/>
            <person name="Forcato C."/>
            <person name="D'Angelo M."/>
            <person name="Schiavon R."/>
            <person name="Vezzi A."/>
            <person name="Giacometti G.M."/>
            <person name="Morosinotto T."/>
            <person name="Valle G."/>
        </authorList>
    </citation>
    <scope>NUCLEOTIDE SEQUENCE [LARGE SCALE GENOMIC DNA]</scope>
    <source>
        <strain evidence="1 2">B-31</strain>
    </source>
</reference>
<organism evidence="1 2">
    <name type="scientific">Nannochloropsis gaditana</name>
    <dbReference type="NCBI Taxonomy" id="72520"/>
    <lineage>
        <taxon>Eukaryota</taxon>
        <taxon>Sar</taxon>
        <taxon>Stramenopiles</taxon>
        <taxon>Ochrophyta</taxon>
        <taxon>Eustigmatophyceae</taxon>
        <taxon>Eustigmatales</taxon>
        <taxon>Monodopsidaceae</taxon>
        <taxon>Nannochloropsis</taxon>
    </lineage>
</organism>
<sequence length="118" mass="13201">MAKKEKQKGREGGKARACGRSFLSVPHNLRPGFWFLTWIFSTRRTVLAARMHRDVILGPRLSVHGCVEETSQCGDDQIGPVRRAYSVKGVSGCDASLFGTECEERKKLFEGTFVLLLE</sequence>
<comment type="caution">
    <text evidence="1">The sequence shown here is derived from an EMBL/GenBank/DDBJ whole genome shotgun (WGS) entry which is preliminary data.</text>
</comment>
<proteinExistence type="predicted"/>
<protein>
    <submittedName>
        <fullName evidence="1">Uncharacterized protein</fullName>
    </submittedName>
</protein>